<dbReference type="SMART" id="SM00076">
    <property type="entry name" value="IFabd"/>
    <property type="match status" value="1"/>
</dbReference>
<name>A0A9W2W1A6_PANPR</name>
<dbReference type="InterPro" id="IPR000471">
    <property type="entry name" value="Interferon_alpha/beta/delta"/>
</dbReference>
<evidence type="ECO:0000256" key="3">
    <source>
        <dbReference type="ARBA" id="ARBA00022514"/>
    </source>
</evidence>
<dbReference type="PRINTS" id="PR00266">
    <property type="entry name" value="INTERFERONAB"/>
</dbReference>
<dbReference type="PROSITE" id="PS00252">
    <property type="entry name" value="INTERFERON_A_B_D"/>
    <property type="match status" value="1"/>
</dbReference>
<keyword evidence="4" id="KW-0964">Secreted</keyword>
<organism evidence="12 14">
    <name type="scientific">Panthera pardus</name>
    <name type="common">Leopard</name>
    <name type="synonym">Felis pardus</name>
    <dbReference type="NCBI Taxonomy" id="9691"/>
    <lineage>
        <taxon>Eukaryota</taxon>
        <taxon>Metazoa</taxon>
        <taxon>Chordata</taxon>
        <taxon>Craniata</taxon>
        <taxon>Vertebrata</taxon>
        <taxon>Euteleostomi</taxon>
        <taxon>Mammalia</taxon>
        <taxon>Eutheria</taxon>
        <taxon>Laurasiatheria</taxon>
        <taxon>Carnivora</taxon>
        <taxon>Feliformia</taxon>
        <taxon>Felidae</taxon>
        <taxon>Pantherinae</taxon>
        <taxon>Panthera</taxon>
    </lineage>
</organism>
<keyword evidence="12" id="KW-1185">Reference proteome</keyword>
<dbReference type="PANTHER" id="PTHR11691">
    <property type="entry name" value="TYPE I INTERFERON"/>
    <property type="match status" value="1"/>
</dbReference>
<accession>A0A9W2W1A6</accession>
<evidence type="ECO:0000313" key="13">
    <source>
        <dbReference type="RefSeq" id="XP_019295413.2"/>
    </source>
</evidence>
<dbReference type="RefSeq" id="XP_019295413.2">
    <property type="nucleotide sequence ID" value="XM_019439868.2"/>
</dbReference>
<dbReference type="AlphaFoldDB" id="A0A9W2W1A6"/>
<dbReference type="GO" id="GO:0005615">
    <property type="term" value="C:extracellular space"/>
    <property type="evidence" value="ECO:0007669"/>
    <property type="project" value="UniProtKB-KW"/>
</dbReference>
<dbReference type="GO" id="GO:0005126">
    <property type="term" value="F:cytokine receptor binding"/>
    <property type="evidence" value="ECO:0007669"/>
    <property type="project" value="InterPro"/>
</dbReference>
<dbReference type="FunFam" id="1.20.1250.10:FF:000001">
    <property type="entry name" value="Interferon alpha"/>
    <property type="match status" value="1"/>
</dbReference>
<keyword evidence="7" id="KW-1015">Disulfide bond</keyword>
<comment type="similarity">
    <text evidence="2 10">Belongs to the alpha/beta interferon family.</text>
</comment>
<comment type="function">
    <text evidence="9">Produced by macrophages, IFN-alpha have antiviral activities. Interferon stimulates the production of two enzymes: a protein kinase and an oligoadenylate synthetase.</text>
</comment>
<dbReference type="Gene3D" id="1.20.1250.10">
    <property type="match status" value="1"/>
</dbReference>
<evidence type="ECO:0000256" key="1">
    <source>
        <dbReference type="ARBA" id="ARBA00004613"/>
    </source>
</evidence>
<evidence type="ECO:0000256" key="4">
    <source>
        <dbReference type="ARBA" id="ARBA00022525"/>
    </source>
</evidence>
<evidence type="ECO:0000256" key="2">
    <source>
        <dbReference type="ARBA" id="ARBA00011033"/>
    </source>
</evidence>
<dbReference type="GO" id="GO:0051607">
    <property type="term" value="P:defense response to virus"/>
    <property type="evidence" value="ECO:0007669"/>
    <property type="project" value="UniProtKB-KW"/>
</dbReference>
<keyword evidence="8" id="KW-0325">Glycoprotein</keyword>
<dbReference type="GO" id="GO:0005125">
    <property type="term" value="F:cytokine activity"/>
    <property type="evidence" value="ECO:0007669"/>
    <property type="project" value="UniProtKB-KW"/>
</dbReference>
<evidence type="ECO:0000256" key="9">
    <source>
        <dbReference type="ARBA" id="ARBA00037609"/>
    </source>
</evidence>
<dbReference type="PANTHER" id="PTHR11691:SF60">
    <property type="entry name" value="INTERFERON ALPHA-5"/>
    <property type="match status" value="1"/>
</dbReference>
<dbReference type="KEGG" id="ppad:109261307"/>
<dbReference type="Pfam" id="PF00143">
    <property type="entry name" value="Interferon"/>
    <property type="match status" value="1"/>
</dbReference>
<sequence>MVEKHCSKPIWRMQNDKQKTKIGSKRRFGKWKLTCSHLGGAHKGRCSENLEPRVTESPTPARPTASARSPMALPSSFLVALVALGCNSVCSLGCDLPHTHGLLNRRALTLLGQMRRLPASSCQKDRNDFAFPQDVFGGDQSHKAQALSVVHVTNQKIFHFFCTEASSSAAWNTTLLEEFCTGLDRQLTSLEACVMQEVGEGEAPLTNEDSILRNYFQRLSLYLQEKKYSPCAWEIVRAEIMRSLYYSSIALQKRLRSEK</sequence>
<feature type="region of interest" description="Disordered" evidence="11">
    <location>
        <begin position="46"/>
        <end position="69"/>
    </location>
</feature>
<evidence type="ECO:0000313" key="12">
    <source>
        <dbReference type="Proteomes" id="UP001165780"/>
    </source>
</evidence>
<comment type="subcellular location">
    <subcellularLocation>
        <location evidence="1">Secreted</location>
    </subcellularLocation>
</comment>
<evidence type="ECO:0000256" key="8">
    <source>
        <dbReference type="ARBA" id="ARBA00023180"/>
    </source>
</evidence>
<dbReference type="CDD" id="cd00095">
    <property type="entry name" value="IFab"/>
    <property type="match status" value="1"/>
</dbReference>
<dbReference type="InterPro" id="IPR009079">
    <property type="entry name" value="4_helix_cytokine-like_core"/>
</dbReference>
<evidence type="ECO:0000256" key="5">
    <source>
        <dbReference type="ARBA" id="ARBA00022729"/>
    </source>
</evidence>
<evidence type="ECO:0000256" key="7">
    <source>
        <dbReference type="ARBA" id="ARBA00023157"/>
    </source>
</evidence>
<dbReference type="RefSeq" id="XP_053764612.1">
    <property type="nucleotide sequence ID" value="XM_053908637.1"/>
</dbReference>
<evidence type="ECO:0000256" key="6">
    <source>
        <dbReference type="ARBA" id="ARBA00023118"/>
    </source>
</evidence>
<evidence type="ECO:0000313" key="14">
    <source>
        <dbReference type="RefSeq" id="XP_053764612.1"/>
    </source>
</evidence>
<dbReference type="GeneID" id="128778687"/>
<proteinExistence type="inferred from homology"/>
<dbReference type="Proteomes" id="UP001165780">
    <property type="component" value="Unplaced"/>
</dbReference>
<reference evidence="13 14" key="1">
    <citation type="submission" date="2025-04" db="UniProtKB">
        <authorList>
            <consortium name="RefSeq"/>
        </authorList>
    </citation>
    <scope>IDENTIFICATION</scope>
    <source>
        <tissue evidence="13 14">Whole blood</tissue>
    </source>
</reference>
<evidence type="ECO:0000256" key="11">
    <source>
        <dbReference type="SAM" id="MobiDB-lite"/>
    </source>
</evidence>
<keyword evidence="3 10" id="KW-0202">Cytokine</keyword>
<evidence type="ECO:0000256" key="10">
    <source>
        <dbReference type="RuleBase" id="RU000436"/>
    </source>
</evidence>
<protein>
    <submittedName>
        <fullName evidence="13 14">Interferon alpha</fullName>
    </submittedName>
</protein>
<keyword evidence="5" id="KW-0732">Signal</keyword>
<dbReference type="SUPFAM" id="SSF47266">
    <property type="entry name" value="4-helical cytokines"/>
    <property type="match status" value="1"/>
</dbReference>
<keyword evidence="6 10" id="KW-0051">Antiviral defense</keyword>
<gene>
    <name evidence="14" type="primary">LOC128778687</name>
    <name evidence="13" type="synonym">LOC109261307</name>
</gene>